<dbReference type="STRING" id="1423734.FC83_GL001381"/>
<dbReference type="PANTHER" id="PTHR36435:SF1">
    <property type="entry name" value="CAAX AMINO TERMINAL PROTEASE FAMILY PROTEIN"/>
    <property type="match status" value="1"/>
</dbReference>
<dbReference type="InterPro" id="IPR052710">
    <property type="entry name" value="CAAX_protease"/>
</dbReference>
<comment type="caution">
    <text evidence="4">The sequence shown here is derived from an EMBL/GenBank/DDBJ whole genome shotgun (WGS) entry which is preliminary data.</text>
</comment>
<dbReference type="AlphaFoldDB" id="X0PEF4"/>
<evidence type="ECO:0000256" key="1">
    <source>
        <dbReference type="ARBA" id="ARBA00009067"/>
    </source>
</evidence>
<dbReference type="GO" id="GO:0004175">
    <property type="term" value="F:endopeptidase activity"/>
    <property type="evidence" value="ECO:0007669"/>
    <property type="project" value="UniProtKB-ARBA"/>
</dbReference>
<comment type="similarity">
    <text evidence="1">Belongs to the UPF0177 family.</text>
</comment>
<protein>
    <recommendedName>
        <fullName evidence="3">CAAX prenyl protease 2/Lysostaphin resistance protein A-like domain-containing protein</fullName>
    </recommendedName>
</protein>
<keyword evidence="5" id="KW-1185">Reference proteome</keyword>
<feature type="transmembrane region" description="Helical" evidence="2">
    <location>
        <begin position="87"/>
        <end position="107"/>
    </location>
</feature>
<evidence type="ECO:0000313" key="5">
    <source>
        <dbReference type="Proteomes" id="UP000051236"/>
    </source>
</evidence>
<dbReference type="Pfam" id="PF02517">
    <property type="entry name" value="Rce1-like"/>
    <property type="match status" value="1"/>
</dbReference>
<dbReference type="GO" id="GO:0080120">
    <property type="term" value="P:CAAX-box protein maturation"/>
    <property type="evidence" value="ECO:0007669"/>
    <property type="project" value="UniProtKB-ARBA"/>
</dbReference>
<dbReference type="InterPro" id="IPR003675">
    <property type="entry name" value="Rce1/LyrA-like_dom"/>
</dbReference>
<proteinExistence type="inferred from homology"/>
<feature type="transmembrane region" description="Helical" evidence="2">
    <location>
        <begin position="183"/>
        <end position="202"/>
    </location>
</feature>
<dbReference type="PANTHER" id="PTHR36435">
    <property type="entry name" value="SLR1288 PROTEIN"/>
    <property type="match status" value="1"/>
</dbReference>
<dbReference type="OrthoDB" id="8607342at2"/>
<dbReference type="Proteomes" id="UP000051236">
    <property type="component" value="Unassembled WGS sequence"/>
</dbReference>
<dbReference type="EMBL" id="AZGA01000087">
    <property type="protein sequence ID" value="KRM30823.1"/>
    <property type="molecule type" value="Genomic_DNA"/>
</dbReference>
<dbReference type="RefSeq" id="WP_052004615.1">
    <property type="nucleotide sequence ID" value="NZ_AZGA01000087.1"/>
</dbReference>
<feature type="transmembrane region" description="Helical" evidence="2">
    <location>
        <begin position="42"/>
        <end position="62"/>
    </location>
</feature>
<keyword evidence="2" id="KW-1133">Transmembrane helix</keyword>
<accession>X0PEF4</accession>
<evidence type="ECO:0000313" key="4">
    <source>
        <dbReference type="EMBL" id="KRM30823.1"/>
    </source>
</evidence>
<feature type="transmembrane region" description="Helical" evidence="2">
    <location>
        <begin position="127"/>
        <end position="149"/>
    </location>
</feature>
<gene>
    <name evidence="4" type="ORF">FC83_GL001381</name>
</gene>
<keyword evidence="2" id="KW-0812">Transmembrane</keyword>
<feature type="transmembrane region" description="Helical" evidence="2">
    <location>
        <begin position="161"/>
        <end position="177"/>
    </location>
</feature>
<sequence>MKKLLASISLYSKRLIFFIGFILLYSLTQIDAFFSKKMLHRYQFLILGAELLLAGLLIWLLINRYRRQLKTHNPNHYGLQPFSKYNLIVLLIGAAVSVGIDPLFTLLGVSSTDNQTIIDQIVKTAPILMATTGILTAPIIEELILRGVFFNYFFNRDSTPFKVAAVFTSGLIFGLLHEPQFSLALLAYSATGWLLGTVYVLTKDLRYPIMIHMLNNVLAFLFP</sequence>
<keyword evidence="2" id="KW-0472">Membrane</keyword>
<dbReference type="eggNOG" id="COG1266">
    <property type="taxonomic scope" value="Bacteria"/>
</dbReference>
<feature type="domain" description="CAAX prenyl protease 2/Lysostaphin resistance protein A-like" evidence="3">
    <location>
        <begin position="126"/>
        <end position="218"/>
    </location>
</feature>
<reference evidence="4 5" key="1">
    <citation type="journal article" date="2015" name="Genome Announc.">
        <title>Expanding the biotechnology potential of lactobacilli through comparative genomics of 213 strains and associated genera.</title>
        <authorList>
            <person name="Sun Z."/>
            <person name="Harris H.M."/>
            <person name="McCann A."/>
            <person name="Guo C."/>
            <person name="Argimon S."/>
            <person name="Zhang W."/>
            <person name="Yang X."/>
            <person name="Jeffery I.B."/>
            <person name="Cooney J.C."/>
            <person name="Kagawa T.F."/>
            <person name="Liu W."/>
            <person name="Song Y."/>
            <person name="Salvetti E."/>
            <person name="Wrobel A."/>
            <person name="Rasinkangas P."/>
            <person name="Parkhill J."/>
            <person name="Rea M.C."/>
            <person name="O'Sullivan O."/>
            <person name="Ritari J."/>
            <person name="Douillard F.P."/>
            <person name="Paul Ross R."/>
            <person name="Yang R."/>
            <person name="Briner A.E."/>
            <person name="Felis G.E."/>
            <person name="de Vos W.M."/>
            <person name="Barrangou R."/>
            <person name="Klaenhammer T.R."/>
            <person name="Caufield P.W."/>
            <person name="Cui Y."/>
            <person name="Zhang H."/>
            <person name="O'Toole P.W."/>
        </authorList>
    </citation>
    <scope>NUCLEOTIDE SEQUENCE [LARGE SCALE GENOMIC DNA]</scope>
    <source>
        <strain evidence="4 5">DSM 18527</strain>
    </source>
</reference>
<evidence type="ECO:0000259" key="3">
    <source>
        <dbReference type="Pfam" id="PF02517"/>
    </source>
</evidence>
<name>X0PEF4_9LACO</name>
<organism evidence="4 5">
    <name type="scientific">Agrilactobacillus composti DSM 18527 = JCM 14202</name>
    <dbReference type="NCBI Taxonomy" id="1423734"/>
    <lineage>
        <taxon>Bacteria</taxon>
        <taxon>Bacillati</taxon>
        <taxon>Bacillota</taxon>
        <taxon>Bacilli</taxon>
        <taxon>Lactobacillales</taxon>
        <taxon>Lactobacillaceae</taxon>
        <taxon>Agrilactobacillus</taxon>
    </lineage>
</organism>
<dbReference type="PATRIC" id="fig|1423734.3.peg.1396"/>
<evidence type="ECO:0000256" key="2">
    <source>
        <dbReference type="SAM" id="Phobius"/>
    </source>
</evidence>